<proteinExistence type="predicted"/>
<dbReference type="InterPro" id="IPR036388">
    <property type="entry name" value="WH-like_DNA-bd_sf"/>
</dbReference>
<evidence type="ECO:0008006" key="7">
    <source>
        <dbReference type="Google" id="ProtNLM"/>
    </source>
</evidence>
<evidence type="ECO:0000259" key="3">
    <source>
        <dbReference type="Pfam" id="PF23559"/>
    </source>
</evidence>
<dbReference type="InterPro" id="IPR058922">
    <property type="entry name" value="WHD_DRP"/>
</dbReference>
<comment type="caution">
    <text evidence="5">The sequence shown here is derived from an EMBL/GenBank/DDBJ whole genome shotgun (WGS) entry which is preliminary data.</text>
</comment>
<dbReference type="Proteomes" id="UP000436088">
    <property type="component" value="Unassembled WGS sequence"/>
</dbReference>
<feature type="domain" description="Disease resistance protein winged helix" evidence="3">
    <location>
        <begin position="27"/>
        <end position="98"/>
    </location>
</feature>
<name>A0A6A2YXG8_HIBSY</name>
<dbReference type="Pfam" id="PF23559">
    <property type="entry name" value="WHD_DRP"/>
    <property type="match status" value="1"/>
</dbReference>
<dbReference type="SUPFAM" id="SSF52058">
    <property type="entry name" value="L domain-like"/>
    <property type="match status" value="1"/>
</dbReference>
<dbReference type="Gene3D" id="3.80.10.10">
    <property type="entry name" value="Ribonuclease Inhibitor"/>
    <property type="match status" value="2"/>
</dbReference>
<keyword evidence="2" id="KW-0611">Plant defense</keyword>
<dbReference type="InterPro" id="IPR044974">
    <property type="entry name" value="Disease_R_plants"/>
</dbReference>
<dbReference type="EMBL" id="VEPZ02001248">
    <property type="protein sequence ID" value="KAE8684148.1"/>
    <property type="molecule type" value="Genomic_DNA"/>
</dbReference>
<dbReference type="InterPro" id="IPR032675">
    <property type="entry name" value="LRR_dom_sf"/>
</dbReference>
<dbReference type="Pfam" id="PF23598">
    <property type="entry name" value="LRR_14"/>
    <property type="match status" value="1"/>
</dbReference>
<organism evidence="5 6">
    <name type="scientific">Hibiscus syriacus</name>
    <name type="common">Rose of Sharon</name>
    <dbReference type="NCBI Taxonomy" id="106335"/>
    <lineage>
        <taxon>Eukaryota</taxon>
        <taxon>Viridiplantae</taxon>
        <taxon>Streptophyta</taxon>
        <taxon>Embryophyta</taxon>
        <taxon>Tracheophyta</taxon>
        <taxon>Spermatophyta</taxon>
        <taxon>Magnoliopsida</taxon>
        <taxon>eudicotyledons</taxon>
        <taxon>Gunneridae</taxon>
        <taxon>Pentapetalae</taxon>
        <taxon>rosids</taxon>
        <taxon>malvids</taxon>
        <taxon>Malvales</taxon>
        <taxon>Malvaceae</taxon>
        <taxon>Malvoideae</taxon>
        <taxon>Hibiscus</taxon>
    </lineage>
</organism>
<dbReference type="InterPro" id="IPR055414">
    <property type="entry name" value="LRR_R13L4/SHOC2-like"/>
</dbReference>
<evidence type="ECO:0000256" key="1">
    <source>
        <dbReference type="ARBA" id="ARBA00022737"/>
    </source>
</evidence>
<evidence type="ECO:0000313" key="5">
    <source>
        <dbReference type="EMBL" id="KAE8684148.1"/>
    </source>
</evidence>
<dbReference type="GO" id="GO:0098542">
    <property type="term" value="P:defense response to other organism"/>
    <property type="evidence" value="ECO:0007669"/>
    <property type="project" value="TreeGrafter"/>
</dbReference>
<sequence>MLLSDIMALAYQDLDPAVRCCLLYLGLFPKSYEIPLRRLCHLWLAEGFVQTIDQVKTPEKLVEEYYEELKCRNMIEVTKLKLNGRPKSCRVPNTIYDILFLDTEKVGVFHFSNISGICGSPWFNIRRLSENSGIPSKPEHIEKRFERLRSYISFYGKRGDAPTYGVKELLSKVVEKGFRMLVVLDLEGVYKPVLSDTLGNLPYIKYLGLRRTLLDDVPQSVGDLRHLETLDIKHTFITKLPSTIWEAKKLQHLYMSDIDVDLLTLKPSASGSLNNLKILWGLVIKSGSPEKNWMTSLVDLRKLKITCNEATNEVTGSWITRMDKLQSLKLRLLDKFNKPLDLRVEDMQKWKQMSLSQLYLLGKIPDQVDTFDFPENLEVLTLSMTHLSKDPMKKLGELKQLKVLRLYAQSFLGREMTCDRGGFPQLKVLKLWMLYKLNCWTVEQGAMPMLREVEIRGCKNLKKHDGLEKLEALKELTLTNMAEDFVANVERSMDSSNVAITNNFYFSPSWVKQSHGEYPQLHSHKSSRIYPMRAIDKTVVVTEQSVLSTLVHGIVADTLANLAWVIPYGMTIFHAPPDECIEALMEIPGAGLVVCSSLALSLHRMY</sequence>
<dbReference type="Gene3D" id="1.10.10.10">
    <property type="entry name" value="Winged helix-like DNA-binding domain superfamily/Winged helix DNA-binding domain"/>
    <property type="match status" value="1"/>
</dbReference>
<gene>
    <name evidence="5" type="ORF">F3Y22_tig00111151pilonHSYRG00133</name>
</gene>
<feature type="domain" description="Disease resistance R13L4/SHOC-2-like LRR" evidence="4">
    <location>
        <begin position="177"/>
        <end position="481"/>
    </location>
</feature>
<keyword evidence="1" id="KW-0677">Repeat</keyword>
<evidence type="ECO:0000313" key="6">
    <source>
        <dbReference type="Proteomes" id="UP000436088"/>
    </source>
</evidence>
<protein>
    <recommendedName>
        <fullName evidence="7">NB-ARC domain-containing protein</fullName>
    </recommendedName>
</protein>
<evidence type="ECO:0000259" key="4">
    <source>
        <dbReference type="Pfam" id="PF23598"/>
    </source>
</evidence>
<keyword evidence="6" id="KW-1185">Reference proteome</keyword>
<dbReference type="PANTHER" id="PTHR23155:SF955">
    <property type="entry name" value="AAA+ ATPASE DOMAIN-CONTAINING PROTEIN"/>
    <property type="match status" value="1"/>
</dbReference>
<accession>A0A6A2YXG8</accession>
<dbReference type="PANTHER" id="PTHR23155">
    <property type="entry name" value="DISEASE RESISTANCE PROTEIN RP"/>
    <property type="match status" value="1"/>
</dbReference>
<reference evidence="5" key="1">
    <citation type="submission" date="2019-09" db="EMBL/GenBank/DDBJ databases">
        <title>Draft genome information of white flower Hibiscus syriacus.</title>
        <authorList>
            <person name="Kim Y.-M."/>
        </authorList>
    </citation>
    <scope>NUCLEOTIDE SEQUENCE [LARGE SCALE GENOMIC DNA]</scope>
    <source>
        <strain evidence="5">YM2019G1</strain>
    </source>
</reference>
<evidence type="ECO:0000256" key="2">
    <source>
        <dbReference type="ARBA" id="ARBA00022821"/>
    </source>
</evidence>
<dbReference type="AlphaFoldDB" id="A0A6A2YXG8"/>